<dbReference type="EMBL" id="AVOT02044060">
    <property type="protein sequence ID" value="MBW0539441.1"/>
    <property type="molecule type" value="Genomic_DNA"/>
</dbReference>
<protein>
    <recommendedName>
        <fullName evidence="3">Copia protein</fullName>
    </recommendedName>
</protein>
<proteinExistence type="predicted"/>
<dbReference type="OrthoDB" id="42576at2759"/>
<sequence length="209" mass="24540">MILYLVQATQPDIIHSFNYLARFEMKTEESHWRALNHLVNYIKTTRNQELVLHSNRRREEMKIYVDANWGGEGWRSQHGYCGFLMGFLVIWNSRRKSCIVASTFQAEYMALSFRVKEALWLFHNIEEVTGLIRPTILSDNQLAGNAGSRKKSRHIKREFHIINELVVNRKVNMEWVDTKHQLVDIFTKGLGKINIQPFIKAMSGLWGVY</sequence>
<gene>
    <name evidence="1" type="ORF">O181_079156</name>
</gene>
<accession>A0A9Q3IDQ0</accession>
<organism evidence="1 2">
    <name type="scientific">Austropuccinia psidii MF-1</name>
    <dbReference type="NCBI Taxonomy" id="1389203"/>
    <lineage>
        <taxon>Eukaryota</taxon>
        <taxon>Fungi</taxon>
        <taxon>Dikarya</taxon>
        <taxon>Basidiomycota</taxon>
        <taxon>Pucciniomycotina</taxon>
        <taxon>Pucciniomycetes</taxon>
        <taxon>Pucciniales</taxon>
        <taxon>Sphaerophragmiaceae</taxon>
        <taxon>Austropuccinia</taxon>
    </lineage>
</organism>
<dbReference type="PANTHER" id="PTHR11439">
    <property type="entry name" value="GAG-POL-RELATED RETROTRANSPOSON"/>
    <property type="match status" value="1"/>
</dbReference>
<reference evidence="1" key="1">
    <citation type="submission" date="2021-03" db="EMBL/GenBank/DDBJ databases">
        <title>Draft genome sequence of rust myrtle Austropuccinia psidii MF-1, a brazilian biotype.</title>
        <authorList>
            <person name="Quecine M.C."/>
            <person name="Pachon D.M.R."/>
            <person name="Bonatelli M.L."/>
            <person name="Correr F.H."/>
            <person name="Franceschini L.M."/>
            <person name="Leite T.F."/>
            <person name="Margarido G.R.A."/>
            <person name="Almeida C.A."/>
            <person name="Ferrarezi J.A."/>
            <person name="Labate C.A."/>
        </authorList>
    </citation>
    <scope>NUCLEOTIDE SEQUENCE</scope>
    <source>
        <strain evidence="1">MF-1</strain>
    </source>
</reference>
<evidence type="ECO:0000313" key="1">
    <source>
        <dbReference type="EMBL" id="MBW0539441.1"/>
    </source>
</evidence>
<dbReference type="PANTHER" id="PTHR11439:SF467">
    <property type="entry name" value="INTEGRASE CATALYTIC DOMAIN-CONTAINING PROTEIN"/>
    <property type="match status" value="1"/>
</dbReference>
<keyword evidence="2" id="KW-1185">Reference proteome</keyword>
<evidence type="ECO:0000313" key="2">
    <source>
        <dbReference type="Proteomes" id="UP000765509"/>
    </source>
</evidence>
<dbReference type="AlphaFoldDB" id="A0A9Q3IDQ0"/>
<dbReference type="CDD" id="cd09272">
    <property type="entry name" value="RNase_HI_RT_Ty1"/>
    <property type="match status" value="1"/>
</dbReference>
<dbReference type="Proteomes" id="UP000765509">
    <property type="component" value="Unassembled WGS sequence"/>
</dbReference>
<name>A0A9Q3IDQ0_9BASI</name>
<evidence type="ECO:0008006" key="3">
    <source>
        <dbReference type="Google" id="ProtNLM"/>
    </source>
</evidence>
<comment type="caution">
    <text evidence="1">The sequence shown here is derived from an EMBL/GenBank/DDBJ whole genome shotgun (WGS) entry which is preliminary data.</text>
</comment>